<evidence type="ECO:0000256" key="1">
    <source>
        <dbReference type="SAM" id="MobiDB-lite"/>
    </source>
</evidence>
<sequence length="152" mass="16881">MANRAELMTCTSYSYETLAELTVARDTSAFVASHGDSSAEVDGKHWSQVSDGISHSTKPAVLFLVSHQTPDLSSGPTATRPLQQPPKDSADVSRQHRNHMRKDSRRGAKVRRTRESIATLWTPDLNLRTQPKDWIHGLRQLNGTDLSETSTK</sequence>
<gene>
    <name evidence="2" type="ORF">CLCR_07716</name>
</gene>
<evidence type="ECO:0000313" key="3">
    <source>
        <dbReference type="Proteomes" id="UP000094526"/>
    </source>
</evidence>
<accession>A0A1C1CN80</accession>
<feature type="region of interest" description="Disordered" evidence="1">
    <location>
        <begin position="67"/>
        <end position="115"/>
    </location>
</feature>
<dbReference type="EMBL" id="LGRB01000010">
    <property type="protein sequence ID" value="OCT49966.1"/>
    <property type="molecule type" value="Genomic_DNA"/>
</dbReference>
<comment type="caution">
    <text evidence="2">The sequence shown here is derived from an EMBL/GenBank/DDBJ whole genome shotgun (WGS) entry which is preliminary data.</text>
</comment>
<evidence type="ECO:0000313" key="2">
    <source>
        <dbReference type="EMBL" id="OCT49966.1"/>
    </source>
</evidence>
<dbReference type="Proteomes" id="UP000094526">
    <property type="component" value="Unassembled WGS sequence"/>
</dbReference>
<dbReference type="VEuPathDB" id="FungiDB:CLCR_07716"/>
<feature type="compositionally biased region" description="Polar residues" evidence="1">
    <location>
        <begin position="67"/>
        <end position="82"/>
    </location>
</feature>
<organism evidence="2 3">
    <name type="scientific">Cladophialophora carrionii</name>
    <dbReference type="NCBI Taxonomy" id="86049"/>
    <lineage>
        <taxon>Eukaryota</taxon>
        <taxon>Fungi</taxon>
        <taxon>Dikarya</taxon>
        <taxon>Ascomycota</taxon>
        <taxon>Pezizomycotina</taxon>
        <taxon>Eurotiomycetes</taxon>
        <taxon>Chaetothyriomycetidae</taxon>
        <taxon>Chaetothyriales</taxon>
        <taxon>Herpotrichiellaceae</taxon>
        <taxon>Cladophialophora</taxon>
    </lineage>
</organism>
<name>A0A1C1CN80_9EURO</name>
<feature type="compositionally biased region" description="Basic residues" evidence="1">
    <location>
        <begin position="95"/>
        <end position="112"/>
    </location>
</feature>
<protein>
    <submittedName>
        <fullName evidence="2">Uncharacterized protein</fullName>
    </submittedName>
</protein>
<proteinExistence type="predicted"/>
<keyword evidence="3" id="KW-1185">Reference proteome</keyword>
<dbReference type="AlphaFoldDB" id="A0A1C1CN80"/>
<reference evidence="3" key="1">
    <citation type="submission" date="2015-07" db="EMBL/GenBank/DDBJ databases">
        <authorList>
            <person name="Teixeira M.M."/>
            <person name="Souza R.C."/>
            <person name="Almeida L.G."/>
            <person name="Vicente V.A."/>
            <person name="de Hoog S."/>
            <person name="Bocca A.L."/>
            <person name="de Almeida S.R."/>
            <person name="Vasconcelos A.T."/>
            <person name="Felipe M.S."/>
        </authorList>
    </citation>
    <scope>NUCLEOTIDE SEQUENCE [LARGE SCALE GENOMIC DNA]</scope>
    <source>
        <strain evidence="3">KSF</strain>
    </source>
</reference>